<protein>
    <submittedName>
        <fullName evidence="1">Uncharacterized protein</fullName>
    </submittedName>
</protein>
<organism evidence="1 2">
    <name type="scientific">Colletotrichum truncatum</name>
    <name type="common">Anthracnose fungus</name>
    <name type="synonym">Colletotrichum capsici</name>
    <dbReference type="NCBI Taxonomy" id="5467"/>
    <lineage>
        <taxon>Eukaryota</taxon>
        <taxon>Fungi</taxon>
        <taxon>Dikarya</taxon>
        <taxon>Ascomycota</taxon>
        <taxon>Pezizomycotina</taxon>
        <taxon>Sordariomycetes</taxon>
        <taxon>Hypocreomycetidae</taxon>
        <taxon>Glomerellales</taxon>
        <taxon>Glomerellaceae</taxon>
        <taxon>Colletotrichum</taxon>
        <taxon>Colletotrichum truncatum species complex</taxon>
    </lineage>
</organism>
<dbReference type="Proteomes" id="UP000805649">
    <property type="component" value="Unassembled WGS sequence"/>
</dbReference>
<evidence type="ECO:0000313" key="1">
    <source>
        <dbReference type="EMBL" id="KAL0938573.1"/>
    </source>
</evidence>
<accession>A0ACC3Z398</accession>
<sequence>MHSHSQTLKMITPDHSFTFSNLASVGFTLAEHTHPTAPDTRMVQDIGSNSLPARGGEQTMSWTKGCYFGESGRDDVALCWQDMEALQSFCVGIESPERGFFKPIQSHYKTKYNDGNTNAAWTFPSENPADPYTFPNGMNYHITITSYAVKDQLKLNITIEDKVPASKSEEKQ</sequence>
<name>A0ACC3Z398_COLTU</name>
<keyword evidence="2" id="KW-1185">Reference proteome</keyword>
<proteinExistence type="predicted"/>
<dbReference type="EMBL" id="VUJX02000003">
    <property type="protein sequence ID" value="KAL0938573.1"/>
    <property type="molecule type" value="Genomic_DNA"/>
</dbReference>
<reference evidence="1 2" key="1">
    <citation type="journal article" date="2020" name="Phytopathology">
        <title>Genome Sequence Resources of Colletotrichum truncatum, C. plurivorum, C. musicola, and C. sojae: Four Species Pathogenic to Soybean (Glycine max).</title>
        <authorList>
            <person name="Rogerio F."/>
            <person name="Boufleur T.R."/>
            <person name="Ciampi-Guillardi M."/>
            <person name="Sukno S.A."/>
            <person name="Thon M.R."/>
            <person name="Massola Junior N.S."/>
            <person name="Baroncelli R."/>
        </authorList>
    </citation>
    <scope>NUCLEOTIDE SEQUENCE [LARGE SCALE GENOMIC DNA]</scope>
    <source>
        <strain evidence="1 2">CMES1059</strain>
    </source>
</reference>
<evidence type="ECO:0000313" key="2">
    <source>
        <dbReference type="Proteomes" id="UP000805649"/>
    </source>
</evidence>
<comment type="caution">
    <text evidence="1">The sequence shown here is derived from an EMBL/GenBank/DDBJ whole genome shotgun (WGS) entry which is preliminary data.</text>
</comment>
<gene>
    <name evidence="1" type="ORF">CTRU02_205183</name>
</gene>